<feature type="region of interest" description="Disordered" evidence="1">
    <location>
        <begin position="64"/>
        <end position="99"/>
    </location>
</feature>
<feature type="region of interest" description="Disordered" evidence="1">
    <location>
        <begin position="120"/>
        <end position="141"/>
    </location>
</feature>
<dbReference type="EnsemblPlants" id="ORUFI02G09200.1">
    <property type="protein sequence ID" value="ORUFI02G09200.1"/>
    <property type="gene ID" value="ORUFI02G09200"/>
</dbReference>
<dbReference type="PANTHER" id="PTHR33193">
    <property type="entry name" value="DOMAIN PROTEIN, PUTATIVE (DUF3511)-RELATED"/>
    <property type="match status" value="1"/>
</dbReference>
<dbReference type="AlphaFoldDB" id="A0A0E0NBW8"/>
<dbReference type="OMA" id="ANGLRCH"/>
<dbReference type="HOGENOM" id="CLU_117847_0_0_1"/>
<dbReference type="eggNOG" id="ENOG502R5UY">
    <property type="taxonomic scope" value="Eukaryota"/>
</dbReference>
<dbReference type="Proteomes" id="UP000008022">
    <property type="component" value="Unassembled WGS sequence"/>
</dbReference>
<keyword evidence="3" id="KW-1185">Reference proteome</keyword>
<protein>
    <submittedName>
        <fullName evidence="2">Uncharacterized protein</fullName>
    </submittedName>
</protein>
<evidence type="ECO:0000313" key="3">
    <source>
        <dbReference type="Proteomes" id="UP000008022"/>
    </source>
</evidence>
<dbReference type="PANTHER" id="PTHR33193:SF71">
    <property type="entry name" value="OS02G0223700 PROTEIN"/>
    <property type="match status" value="1"/>
</dbReference>
<reference evidence="2" key="2">
    <citation type="submission" date="2015-06" db="UniProtKB">
        <authorList>
            <consortium name="EnsemblPlants"/>
        </authorList>
    </citation>
    <scope>IDENTIFICATION</scope>
</reference>
<dbReference type="Pfam" id="PF12023">
    <property type="entry name" value="DUF3511"/>
    <property type="match status" value="1"/>
</dbReference>
<accession>A0A0E0NBW8</accession>
<name>A0A0E0NBW8_ORYRU</name>
<organism evidence="2 3">
    <name type="scientific">Oryza rufipogon</name>
    <name type="common">Brownbeard rice</name>
    <name type="synonym">Asian wild rice</name>
    <dbReference type="NCBI Taxonomy" id="4529"/>
    <lineage>
        <taxon>Eukaryota</taxon>
        <taxon>Viridiplantae</taxon>
        <taxon>Streptophyta</taxon>
        <taxon>Embryophyta</taxon>
        <taxon>Tracheophyta</taxon>
        <taxon>Spermatophyta</taxon>
        <taxon>Magnoliopsida</taxon>
        <taxon>Liliopsida</taxon>
        <taxon>Poales</taxon>
        <taxon>Poaceae</taxon>
        <taxon>BOP clade</taxon>
        <taxon>Oryzoideae</taxon>
        <taxon>Oryzeae</taxon>
        <taxon>Oryzinae</taxon>
        <taxon>Oryza</taxon>
    </lineage>
</organism>
<proteinExistence type="predicted"/>
<feature type="compositionally biased region" description="Polar residues" evidence="1">
    <location>
        <begin position="79"/>
        <end position="88"/>
    </location>
</feature>
<evidence type="ECO:0000313" key="2">
    <source>
        <dbReference type="EnsemblPlants" id="ORUFI02G09200.1"/>
    </source>
</evidence>
<dbReference type="InterPro" id="IPR021899">
    <property type="entry name" value="DUF3511"/>
</dbReference>
<evidence type="ECO:0000256" key="1">
    <source>
        <dbReference type="SAM" id="MobiDB-lite"/>
    </source>
</evidence>
<dbReference type="Gramene" id="ORUFI02G09200.1">
    <property type="protein sequence ID" value="ORUFI02G09200.1"/>
    <property type="gene ID" value="ORUFI02G09200"/>
</dbReference>
<reference evidence="3" key="1">
    <citation type="submission" date="2013-06" db="EMBL/GenBank/DDBJ databases">
        <authorList>
            <person name="Zhao Q."/>
        </authorList>
    </citation>
    <scope>NUCLEOTIDE SEQUENCE</scope>
    <source>
        <strain evidence="3">cv. W1943</strain>
    </source>
</reference>
<sequence length="232" mass="23468">MPMERSVSCAERPPAAFGGGAAADLRCYSASYATSYKPGAGAAAGAAAGAGTNTTTKVMKRATSANAWSRPGGGGGVQRSGSTKTVASSAAGWGRGGGGPTPGFNLRSYSASYAASYSPFEDPSPAEKTGGGGGGAATWASSAGRRSVNLRGYTPSFAALDDTAVAPPIPAKKQVSPTGSFAGAVVDDAELQRRKRLVAYKAYDVEGKVKDSVRRSVKWIKGKCSRAVDGKW</sequence>
<dbReference type="STRING" id="4529.A0A0E0NBW8"/>